<proteinExistence type="predicted"/>
<evidence type="ECO:0000313" key="2">
    <source>
        <dbReference type="Proteomes" id="UP000036061"/>
    </source>
</evidence>
<dbReference type="Pfam" id="PF04883">
    <property type="entry name" value="HK97-gp10_like"/>
    <property type="match status" value="1"/>
</dbReference>
<protein>
    <submittedName>
        <fullName evidence="1">HK97 gp10 family phage protein</fullName>
    </submittedName>
</protein>
<reference evidence="1 2" key="1">
    <citation type="journal article" date="2015" name="Genome Announc.">
        <title>Draft Genome Sequence of Brevibacillus brevis DZQ7, a Plant Growth-Promoting Rhizobacterium with Broad-Spectrum Antimicrobial Activity.</title>
        <authorList>
            <person name="Hou Q."/>
            <person name="Wang C."/>
            <person name="Hou X."/>
            <person name="Xia Z."/>
            <person name="Ye J."/>
            <person name="Liu K."/>
            <person name="Liu H."/>
            <person name="Wang J."/>
            <person name="Guo H."/>
            <person name="Yu X."/>
            <person name="Yang Y."/>
            <person name="Du B."/>
            <person name="Ding Y."/>
        </authorList>
    </citation>
    <scope>NUCLEOTIDE SEQUENCE [LARGE SCALE GENOMIC DNA]</scope>
    <source>
        <strain evidence="1 2">DZQ7</strain>
    </source>
</reference>
<dbReference type="Proteomes" id="UP000036061">
    <property type="component" value="Chromosome"/>
</dbReference>
<gene>
    <name evidence="1" type="ORF">AB432_018325</name>
</gene>
<dbReference type="RefSeq" id="WP_048033500.1">
    <property type="nucleotide sequence ID" value="NZ_CP030117.1"/>
</dbReference>
<dbReference type="AlphaFoldDB" id="A0A2Z4MKG4"/>
<dbReference type="EMBL" id="CP030117">
    <property type="protein sequence ID" value="AWX56881.1"/>
    <property type="molecule type" value="Genomic_DNA"/>
</dbReference>
<name>A0A2Z4MKG4_BREBE</name>
<evidence type="ECO:0000313" key="1">
    <source>
        <dbReference type="EMBL" id="AWX56881.1"/>
    </source>
</evidence>
<accession>A0A2Z4MKG4</accession>
<dbReference type="InterPro" id="IPR010064">
    <property type="entry name" value="HK97-gp10_tail"/>
</dbReference>
<organism evidence="1 2">
    <name type="scientific">Brevibacillus brevis</name>
    <name type="common">Bacillus brevis</name>
    <dbReference type="NCBI Taxonomy" id="1393"/>
    <lineage>
        <taxon>Bacteria</taxon>
        <taxon>Bacillati</taxon>
        <taxon>Bacillota</taxon>
        <taxon>Bacilli</taxon>
        <taxon>Bacillales</taxon>
        <taxon>Paenibacillaceae</taxon>
        <taxon>Brevibacillus</taxon>
    </lineage>
</organism>
<sequence length="165" mass="18972">MAKVDKRELERMYKRLKKHNKREVQISMDRVARMAGMQVLRGAQDRVPVRDGILRASLVIGHKENVFDLVLSGLRAEITVGTNLSYARYVEEGFTQRKGQFVPGYWDREKFIYVPDHPDGMILKGKRVPGVHYLARSTAEVESIMDELVKEELDDLARRLFPDGG</sequence>